<evidence type="ECO:0000313" key="2">
    <source>
        <dbReference type="Proteomes" id="UP000265180"/>
    </source>
</evidence>
<proteinExistence type="predicted"/>
<protein>
    <recommendedName>
        <fullName evidence="3">Tc1-like transposase DDE domain-containing protein</fullName>
    </recommendedName>
</protein>
<sequence>MFIPQRCHRITGLPQLRQNTPNSLFMDDNASPTCCQNCQSLTSESGRGLIWLASNDLNPIEHVWDQLNSHVNN</sequence>
<reference evidence="1" key="3">
    <citation type="submission" date="2025-08" db="UniProtKB">
        <authorList>
            <consortium name="Ensembl"/>
        </authorList>
    </citation>
    <scope>IDENTIFICATION</scope>
    <source>
        <strain evidence="1">HNI</strain>
    </source>
</reference>
<evidence type="ECO:0000313" key="1">
    <source>
        <dbReference type="Ensembl" id="ENSORLP00020034744.1"/>
    </source>
</evidence>
<dbReference type="InterPro" id="IPR036397">
    <property type="entry name" value="RNaseH_sf"/>
</dbReference>
<reference key="1">
    <citation type="journal article" date="2007" name="Nature">
        <title>The medaka draft genome and insights into vertebrate genome evolution.</title>
        <authorList>
            <person name="Kasahara M."/>
            <person name="Naruse K."/>
            <person name="Sasaki S."/>
            <person name="Nakatani Y."/>
            <person name="Qu W."/>
            <person name="Ahsan B."/>
            <person name="Yamada T."/>
            <person name="Nagayasu Y."/>
            <person name="Doi K."/>
            <person name="Kasai Y."/>
            <person name="Jindo T."/>
            <person name="Kobayashi D."/>
            <person name="Shimada A."/>
            <person name="Toyoda A."/>
            <person name="Kuroki Y."/>
            <person name="Fujiyama A."/>
            <person name="Sasaki T."/>
            <person name="Shimizu A."/>
            <person name="Asakawa S."/>
            <person name="Shimizu N."/>
            <person name="Hashimoto S."/>
            <person name="Yang J."/>
            <person name="Lee Y."/>
            <person name="Matsushima K."/>
            <person name="Sugano S."/>
            <person name="Sakaizumi M."/>
            <person name="Narita T."/>
            <person name="Ohishi K."/>
            <person name="Haga S."/>
            <person name="Ohta F."/>
            <person name="Nomoto H."/>
            <person name="Nogata K."/>
            <person name="Morishita T."/>
            <person name="Endo T."/>
            <person name="Shin-I T."/>
            <person name="Takeda H."/>
            <person name="Morishita S."/>
            <person name="Kohara Y."/>
        </authorList>
    </citation>
    <scope>NUCLEOTIDE SEQUENCE [LARGE SCALE GENOMIC DNA]</scope>
    <source>
        <strain>Hd-rR</strain>
    </source>
</reference>
<accession>A0A3P9MP67</accession>
<dbReference type="Proteomes" id="UP000265180">
    <property type="component" value="Chromosome 13"/>
</dbReference>
<dbReference type="GO" id="GO:0003676">
    <property type="term" value="F:nucleic acid binding"/>
    <property type="evidence" value="ECO:0007669"/>
    <property type="project" value="InterPro"/>
</dbReference>
<reference evidence="1 2" key="2">
    <citation type="submission" date="2017-04" db="EMBL/GenBank/DDBJ databases">
        <title>CpG methylation of centromeres and impact of large insertions on vertebrate speciation.</title>
        <authorList>
            <person name="Ichikawa K."/>
            <person name="Yoshimura J."/>
            <person name="Morishita S."/>
        </authorList>
    </citation>
    <scope>NUCLEOTIDE SEQUENCE</scope>
    <source>
        <strain evidence="1 2">HNI</strain>
    </source>
</reference>
<dbReference type="Ensembl" id="ENSORLT00020035580.1">
    <property type="protein sequence ID" value="ENSORLP00020034744.1"/>
    <property type="gene ID" value="ENSORLG00020021360.1"/>
</dbReference>
<dbReference type="AlphaFoldDB" id="A0A3P9MP67"/>
<evidence type="ECO:0008006" key="3">
    <source>
        <dbReference type="Google" id="ProtNLM"/>
    </source>
</evidence>
<name>A0A3P9MP67_ORYLA</name>
<reference evidence="1" key="4">
    <citation type="submission" date="2025-09" db="UniProtKB">
        <authorList>
            <consortium name="Ensembl"/>
        </authorList>
    </citation>
    <scope>IDENTIFICATION</scope>
    <source>
        <strain evidence="1">HNI</strain>
    </source>
</reference>
<dbReference type="Gene3D" id="3.30.420.10">
    <property type="entry name" value="Ribonuclease H-like superfamily/Ribonuclease H"/>
    <property type="match status" value="1"/>
</dbReference>
<organism evidence="1 2">
    <name type="scientific">Oryzias latipes</name>
    <name type="common">Japanese rice fish</name>
    <name type="synonym">Japanese killifish</name>
    <dbReference type="NCBI Taxonomy" id="8090"/>
    <lineage>
        <taxon>Eukaryota</taxon>
        <taxon>Metazoa</taxon>
        <taxon>Chordata</taxon>
        <taxon>Craniata</taxon>
        <taxon>Vertebrata</taxon>
        <taxon>Euteleostomi</taxon>
        <taxon>Actinopterygii</taxon>
        <taxon>Neopterygii</taxon>
        <taxon>Teleostei</taxon>
        <taxon>Neoteleostei</taxon>
        <taxon>Acanthomorphata</taxon>
        <taxon>Ovalentaria</taxon>
        <taxon>Atherinomorphae</taxon>
        <taxon>Beloniformes</taxon>
        <taxon>Adrianichthyidae</taxon>
        <taxon>Oryziinae</taxon>
        <taxon>Oryzias</taxon>
    </lineage>
</organism>